<evidence type="ECO:0000313" key="1">
    <source>
        <dbReference type="EMBL" id="EGQ74737.1"/>
    </source>
</evidence>
<comment type="caution">
    <text evidence="1">The sequence shown here is derived from an EMBL/GenBank/DDBJ whole genome shotgun (WGS) entry which is preliminary data.</text>
</comment>
<accession>A0AA36XJ30</accession>
<protein>
    <submittedName>
        <fullName evidence="1">Uncharacterized protein</fullName>
    </submittedName>
</protein>
<sequence length="40" mass="4540">MGKLIYYALTGGATGYPLFFQTTPRSSEKQKHLTHKEIIL</sequence>
<evidence type="ECO:0000313" key="2">
    <source>
        <dbReference type="Proteomes" id="UP000004982"/>
    </source>
</evidence>
<dbReference type="AlphaFoldDB" id="A0AA36XJ30"/>
<dbReference type="Proteomes" id="UP000004982">
    <property type="component" value="Unassembled WGS sequence"/>
</dbReference>
<proteinExistence type="predicted"/>
<gene>
    <name evidence="1" type="ORF">HMPREF9418_2681</name>
</gene>
<organism evidence="1 2">
    <name type="scientific">Neisseria macacae ATCC 33926</name>
    <dbReference type="NCBI Taxonomy" id="997348"/>
    <lineage>
        <taxon>Bacteria</taxon>
        <taxon>Pseudomonadati</taxon>
        <taxon>Pseudomonadota</taxon>
        <taxon>Betaproteobacteria</taxon>
        <taxon>Neisseriales</taxon>
        <taxon>Neisseriaceae</taxon>
        <taxon>Neisseria</taxon>
    </lineage>
</organism>
<dbReference type="EMBL" id="AFQE01000135">
    <property type="protein sequence ID" value="EGQ74737.1"/>
    <property type="molecule type" value="Genomic_DNA"/>
</dbReference>
<name>A0AA36XJ30_9NEIS</name>
<reference evidence="1 2" key="1">
    <citation type="submission" date="2011-05" db="EMBL/GenBank/DDBJ databases">
        <authorList>
            <person name="Muzny D."/>
            <person name="Qin X."/>
            <person name="Deng J."/>
            <person name="Jiang H."/>
            <person name="Liu Y."/>
            <person name="Qu J."/>
            <person name="Song X.-Z."/>
            <person name="Zhang L."/>
            <person name="Thornton R."/>
            <person name="Coyle M."/>
            <person name="Francisco L."/>
            <person name="Jackson L."/>
            <person name="Javaid M."/>
            <person name="Korchina V."/>
            <person name="Kovar C."/>
            <person name="Mata R."/>
            <person name="Mathew T."/>
            <person name="Ngo R."/>
            <person name="Nguyen L."/>
            <person name="Nguyen N."/>
            <person name="Okwuonu G."/>
            <person name="Ongeri F."/>
            <person name="Pham C."/>
            <person name="Simmons D."/>
            <person name="Wilczek-Boney K."/>
            <person name="Hale W."/>
            <person name="Jakkamsetti A."/>
            <person name="Pham P."/>
            <person name="Ruth R."/>
            <person name="San Lucas F."/>
            <person name="Warren J."/>
            <person name="Zhang J."/>
            <person name="Zhao Z."/>
            <person name="Zhou C."/>
            <person name="Zhu D."/>
            <person name="Lee S."/>
            <person name="Bess C."/>
            <person name="Blankenburg K."/>
            <person name="Forbes L."/>
            <person name="Fu Q."/>
            <person name="Gubbala S."/>
            <person name="Hirani K."/>
            <person name="Jayaseelan J.C."/>
            <person name="Lara F."/>
            <person name="Munidasa M."/>
            <person name="Palculict T."/>
            <person name="Patil S."/>
            <person name="Pu L.-L."/>
            <person name="Saada N."/>
            <person name="Tang L."/>
            <person name="Weissenberger G."/>
            <person name="Zhu Y."/>
            <person name="Hemphill L."/>
            <person name="Shang Y."/>
            <person name="Youmans B."/>
            <person name="Ayvaz T."/>
            <person name="Ross M."/>
            <person name="Santibanez J."/>
            <person name="Aqrawi P."/>
            <person name="Gross S."/>
            <person name="Joshi V."/>
            <person name="Fowler G."/>
            <person name="Nazareth L."/>
            <person name="Reid J."/>
            <person name="Worley K."/>
            <person name="Petrosino J."/>
            <person name="Highlander S."/>
            <person name="Gibbs R."/>
        </authorList>
    </citation>
    <scope>NUCLEOTIDE SEQUENCE [LARGE SCALE GENOMIC DNA]</scope>
    <source>
        <strain evidence="1 2">ATCC 33926</strain>
    </source>
</reference>